<name>A0ACC0X136_9ROSI</name>
<organism evidence="1 2">
    <name type="scientific">Pistacia integerrima</name>
    <dbReference type="NCBI Taxonomy" id="434235"/>
    <lineage>
        <taxon>Eukaryota</taxon>
        <taxon>Viridiplantae</taxon>
        <taxon>Streptophyta</taxon>
        <taxon>Embryophyta</taxon>
        <taxon>Tracheophyta</taxon>
        <taxon>Spermatophyta</taxon>
        <taxon>Magnoliopsida</taxon>
        <taxon>eudicotyledons</taxon>
        <taxon>Gunneridae</taxon>
        <taxon>Pentapetalae</taxon>
        <taxon>rosids</taxon>
        <taxon>malvids</taxon>
        <taxon>Sapindales</taxon>
        <taxon>Anacardiaceae</taxon>
        <taxon>Pistacia</taxon>
    </lineage>
</organism>
<protein>
    <submittedName>
        <fullName evidence="1">Uncharacterized protein</fullName>
    </submittedName>
</protein>
<keyword evidence="2" id="KW-1185">Reference proteome</keyword>
<gene>
    <name evidence="1" type="ORF">Pint_28831</name>
</gene>
<sequence>MLWYSVYYPSIIDPAVIMYIQEVWQFKKKPILAALDPLGNVVNNNALHMIYIWEGLTFPFYSTSGAWLWKGETWRIDFLAGSINAAIPIWITIDNCICLYGGENRDWIRKFTATAH</sequence>
<proteinExistence type="predicted"/>
<comment type="caution">
    <text evidence="1">The sequence shown here is derived from an EMBL/GenBank/DDBJ whole genome shotgun (WGS) entry which is preliminary data.</text>
</comment>
<dbReference type="Proteomes" id="UP001163603">
    <property type="component" value="Chromosome 15"/>
</dbReference>
<evidence type="ECO:0000313" key="2">
    <source>
        <dbReference type="Proteomes" id="UP001163603"/>
    </source>
</evidence>
<evidence type="ECO:0000313" key="1">
    <source>
        <dbReference type="EMBL" id="KAJ0008178.1"/>
    </source>
</evidence>
<accession>A0ACC0X136</accession>
<reference evidence="2" key="1">
    <citation type="journal article" date="2023" name="G3 (Bethesda)">
        <title>Genome assembly and association tests identify interacting loci associated with vigor, precocity, and sex in interspecific pistachio rootstocks.</title>
        <authorList>
            <person name="Palmer W."/>
            <person name="Jacygrad E."/>
            <person name="Sagayaradj S."/>
            <person name="Cavanaugh K."/>
            <person name="Han R."/>
            <person name="Bertier L."/>
            <person name="Beede B."/>
            <person name="Kafkas S."/>
            <person name="Golino D."/>
            <person name="Preece J."/>
            <person name="Michelmore R."/>
        </authorList>
    </citation>
    <scope>NUCLEOTIDE SEQUENCE [LARGE SCALE GENOMIC DNA]</scope>
</reference>
<dbReference type="EMBL" id="CM047750">
    <property type="protein sequence ID" value="KAJ0008178.1"/>
    <property type="molecule type" value="Genomic_DNA"/>
</dbReference>